<keyword evidence="6 13" id="KW-0418">Kinase</keyword>
<evidence type="ECO:0000313" key="16">
    <source>
        <dbReference type="EMBL" id="KAG7127372.1"/>
    </source>
</evidence>
<comment type="subunit">
    <text evidence="13">Monomer.</text>
</comment>
<feature type="transmembrane region" description="Helical" evidence="15">
    <location>
        <begin position="55"/>
        <end position="75"/>
    </location>
</feature>
<dbReference type="InterPro" id="IPR006838">
    <property type="entry name" value="ADTRP_AIG1"/>
</dbReference>
<keyword evidence="3 13" id="KW-0808">Transferase</keyword>
<comment type="subcellular location">
    <subcellularLocation>
        <location evidence="13">Cytoplasm</location>
    </subcellularLocation>
    <subcellularLocation>
        <location evidence="13">Nucleus</location>
    </subcellularLocation>
    <subcellularLocation>
        <location evidence="1">Endomembrane system</location>
        <topology evidence="1">Multi-pass membrane protein</topology>
    </subcellularLocation>
    <text evidence="13">Predominantly cytoplasmic.</text>
</comment>
<dbReference type="InterPro" id="IPR033690">
    <property type="entry name" value="Adenylat_kinase_CS"/>
</dbReference>
<dbReference type="GO" id="GO:0012505">
    <property type="term" value="C:endomembrane system"/>
    <property type="evidence" value="ECO:0007669"/>
    <property type="project" value="UniProtKB-SubCell"/>
</dbReference>
<feature type="region of interest" description="LID" evidence="13">
    <location>
        <begin position="475"/>
        <end position="485"/>
    </location>
</feature>
<feature type="transmembrane region" description="Helical" evidence="15">
    <location>
        <begin position="15"/>
        <end position="35"/>
    </location>
</feature>
<comment type="caution">
    <text evidence="16">The sequence shown here is derived from an EMBL/GenBank/DDBJ whole genome shotgun (WGS) entry which is preliminary data.</text>
</comment>
<dbReference type="Proteomes" id="UP000689129">
    <property type="component" value="Unassembled WGS sequence"/>
</dbReference>
<feature type="transmembrane region" description="Helical" evidence="15">
    <location>
        <begin position="148"/>
        <end position="167"/>
    </location>
</feature>
<dbReference type="InterPro" id="IPR000850">
    <property type="entry name" value="Adenylat/UMP-CMP_kin"/>
</dbReference>
<feature type="binding site" evidence="13">
    <location>
        <position position="493"/>
    </location>
    <ligand>
        <name>a ribonucleoside 5'-phosphate</name>
        <dbReference type="ChEBI" id="CHEBI:58043"/>
    </ligand>
</feature>
<feature type="transmembrane region" description="Helical" evidence="15">
    <location>
        <begin position="192"/>
        <end position="212"/>
    </location>
</feature>
<dbReference type="GO" id="GO:0009123">
    <property type="term" value="P:nucleoside monophosphate metabolic process"/>
    <property type="evidence" value="ECO:0007669"/>
    <property type="project" value="UniProtKB-ARBA"/>
</dbReference>
<feature type="binding site" evidence="13">
    <location>
        <begin position="355"/>
        <end position="360"/>
    </location>
    <ligand>
        <name>ATP</name>
        <dbReference type="ChEBI" id="CHEBI:30616"/>
    </ligand>
</feature>
<dbReference type="Pfam" id="PF00406">
    <property type="entry name" value="ADK"/>
    <property type="match status" value="1"/>
</dbReference>
<keyword evidence="5 13" id="KW-0547">Nucleotide-binding</keyword>
<feature type="binding site" evidence="13">
    <location>
        <position position="521"/>
    </location>
    <ligand>
        <name>ATP</name>
        <dbReference type="ChEBI" id="CHEBI:30616"/>
    </ligand>
</feature>
<evidence type="ECO:0000256" key="7">
    <source>
        <dbReference type="ARBA" id="ARBA00022840"/>
    </source>
</evidence>
<evidence type="ECO:0000256" key="14">
    <source>
        <dbReference type="SAM" id="MobiDB-lite"/>
    </source>
</evidence>
<dbReference type="AlphaFoldDB" id="A0A8I3AK59"/>
<dbReference type="CDD" id="cd01428">
    <property type="entry name" value="ADK"/>
    <property type="match status" value="1"/>
</dbReference>
<evidence type="ECO:0000256" key="1">
    <source>
        <dbReference type="ARBA" id="ARBA00004127"/>
    </source>
</evidence>
<dbReference type="GO" id="GO:0006207">
    <property type="term" value="P:'de novo' pyrimidine nucleobase biosynthetic process"/>
    <property type="evidence" value="ECO:0007669"/>
    <property type="project" value="InterPro"/>
</dbReference>
<feature type="region of interest" description="Disordered" evidence="14">
    <location>
        <begin position="307"/>
        <end position="338"/>
    </location>
</feature>
<feature type="binding site" evidence="13">
    <location>
        <begin position="403"/>
        <end position="405"/>
    </location>
    <ligand>
        <name>a ribonucleoside 5'-phosphate</name>
        <dbReference type="ChEBI" id="CHEBI:58043"/>
    </ligand>
</feature>
<keyword evidence="9 15" id="KW-1133">Transmembrane helix</keyword>
<protein>
    <recommendedName>
        <fullName evidence="13">Uridylate kinase</fullName>
        <shortName evidence="13">UK</shortName>
        <ecNumber evidence="13">2.7.4.14</ecNumber>
    </recommendedName>
    <alternativeName>
        <fullName evidence="13">ATP:UMP phosphotransferase</fullName>
    </alternativeName>
    <alternativeName>
        <fullName evidence="13">Deoxycytidylate kinase</fullName>
        <shortName evidence="13">CK</shortName>
        <shortName evidence="13">dCMP kinase</shortName>
    </alternativeName>
    <alternativeName>
        <fullName evidence="13">Uridine monophosphate kinase</fullName>
        <shortName evidence="13">UMP kinase</shortName>
        <shortName evidence="13">UMPK</shortName>
    </alternativeName>
</protein>
<dbReference type="GO" id="GO:0019205">
    <property type="term" value="F:nucleobase-containing compound kinase activity"/>
    <property type="evidence" value="ECO:0007669"/>
    <property type="project" value="InterPro"/>
</dbReference>
<keyword evidence="2 13" id="KW-0963">Cytoplasm</keyword>
<dbReference type="HAMAP" id="MF_03172">
    <property type="entry name" value="Adenylate_kinase_UMP_CMP_kin"/>
    <property type="match status" value="1"/>
</dbReference>
<feature type="transmembrane region" description="Helical" evidence="15">
    <location>
        <begin position="286"/>
        <end position="303"/>
    </location>
</feature>
<dbReference type="FunFam" id="3.40.50.300:FF:000315">
    <property type="entry name" value="Adenylate kinase 1"/>
    <property type="match status" value="1"/>
</dbReference>
<name>A0A8I3AK59_VERLO</name>
<comment type="function">
    <text evidence="13">Catalyzes the phosphorylation of pyrimidine nucleoside monophosphates at the expense of ATP. Plays an important role in de novo pyrimidine nucleotide biosynthesis. Has preference for UMP and dUMP as phosphate acceptors, but can also use CMP, dCMP and AMP.</text>
</comment>
<evidence type="ECO:0000256" key="12">
    <source>
        <dbReference type="ARBA" id="ARBA00048116"/>
    </source>
</evidence>
<reference evidence="16" key="1">
    <citation type="journal article" date="2021" name="Mol. Plant Pathol.">
        <title>A 20-kb lineage-specific genomic region tames virulence in pathogenic amphidiploid Verticillium longisporum.</title>
        <authorList>
            <person name="Harting R."/>
            <person name="Starke J."/>
            <person name="Kusch H."/>
            <person name="Poggeler S."/>
            <person name="Maurus I."/>
            <person name="Schluter R."/>
            <person name="Landesfeind M."/>
            <person name="Bulla I."/>
            <person name="Nowrousian M."/>
            <person name="de Jonge R."/>
            <person name="Stahlhut G."/>
            <person name="Hoff K.J."/>
            <person name="Asshauer K.P."/>
            <person name="Thurmer A."/>
            <person name="Stanke M."/>
            <person name="Daniel R."/>
            <person name="Morgenstern B."/>
            <person name="Thomma B.P.H.J."/>
            <person name="Kronstad J.W."/>
            <person name="Braus-Stromeyer S.A."/>
            <person name="Braus G.H."/>
        </authorList>
    </citation>
    <scope>NUCLEOTIDE SEQUENCE</scope>
    <source>
        <strain evidence="16">Vl32</strain>
    </source>
</reference>
<evidence type="ECO:0000256" key="9">
    <source>
        <dbReference type="ARBA" id="ARBA00022989"/>
    </source>
</evidence>
<evidence type="ECO:0000256" key="5">
    <source>
        <dbReference type="ARBA" id="ARBA00022741"/>
    </source>
</evidence>
<keyword evidence="10 15" id="KW-0472">Membrane</keyword>
<comment type="similarity">
    <text evidence="13">Belongs to the adenylate kinase family. UMP-CMP kinase subfamily.</text>
</comment>
<keyword evidence="11 13" id="KW-0539">Nucleus</keyword>
<comment type="catalytic activity">
    <reaction evidence="12 13">
        <text>UMP + ATP = UDP + ADP</text>
        <dbReference type="Rhea" id="RHEA:24400"/>
        <dbReference type="ChEBI" id="CHEBI:30616"/>
        <dbReference type="ChEBI" id="CHEBI:57865"/>
        <dbReference type="ChEBI" id="CHEBI:58223"/>
        <dbReference type="ChEBI" id="CHEBI:456216"/>
        <dbReference type="EC" id="2.7.4.14"/>
    </reaction>
</comment>
<sequence>MARHPLQRLESPSRLFSLLLHTAGLVSFTLSFRWLDRWDHPMVKGYGGYYQHLTNIGLAMAFVTFALGVAADLTLHRPLFALKNAMSVTSAPLEVLISLLYWGIRAIDTALLYPPEMELYWVTDVGFHLVPAVVLTLDLLLLSPPWTIRAYAAMAISMGIAFLYWGWVELCFSHNGWYPYPIFAILDTPQRVALFTGAASLMTASTVLLKWLSSSSIRPDPHQQDNTLTPQIVPTLPTACTASRIASSTIAPRSAPFASSSLRTLQQTSRRAYSSQPPKDKNGIKVLPFVALLGLCSISYTLLVNSRNGTKPPPSDNMPLIDGPSKKPALAAPAKSTPTFSPKTTTVLFVLGGPGAGKGTQCANLVKHHGFTHLSAGDLLRAEQDRPGSQFGQLIKDYIKDGLIVPMEVTVQLLENAMQATIDAAGPGAAEHRFLIDGFPRKMDQAVKFEAAVCPAKLVLFYDCPEATMEARLLERGKTSGRADDNAESIRKRFRTFVETSMPVVDYFAQEGRVIKIDATSTPEDVYEVTKTQLKARLSNF</sequence>
<evidence type="ECO:0000256" key="10">
    <source>
        <dbReference type="ARBA" id="ARBA00023136"/>
    </source>
</evidence>
<dbReference type="GO" id="GO:0016776">
    <property type="term" value="F:phosphotransferase activity, phosphate group as acceptor"/>
    <property type="evidence" value="ECO:0007669"/>
    <property type="project" value="InterPro"/>
</dbReference>
<organism evidence="16 17">
    <name type="scientific">Verticillium longisporum</name>
    <name type="common">Verticillium dahliae var. longisporum</name>
    <dbReference type="NCBI Taxonomy" id="100787"/>
    <lineage>
        <taxon>Eukaryota</taxon>
        <taxon>Fungi</taxon>
        <taxon>Dikarya</taxon>
        <taxon>Ascomycota</taxon>
        <taxon>Pezizomycotina</taxon>
        <taxon>Sordariomycetes</taxon>
        <taxon>Hypocreomycetidae</taxon>
        <taxon>Glomerellales</taxon>
        <taxon>Plectosphaerellaceae</taxon>
        <taxon>Verticillium</taxon>
    </lineage>
</organism>
<dbReference type="NCBIfam" id="TIGR01359">
    <property type="entry name" value="UMP_CMP_kin_fam"/>
    <property type="match status" value="1"/>
</dbReference>
<gene>
    <name evidence="16" type="ORF">HYQ45_012663</name>
</gene>
<dbReference type="PROSITE" id="PS00113">
    <property type="entry name" value="ADENYLATE_KINASE"/>
    <property type="match status" value="1"/>
</dbReference>
<proteinExistence type="inferred from homology"/>
<dbReference type="GO" id="GO:0005634">
    <property type="term" value="C:nucleus"/>
    <property type="evidence" value="ECO:0007669"/>
    <property type="project" value="UniProtKB-SubCell"/>
</dbReference>
<feature type="binding site" evidence="13">
    <location>
        <position position="476"/>
    </location>
    <ligand>
        <name>ATP</name>
        <dbReference type="ChEBI" id="CHEBI:30616"/>
    </ligand>
</feature>
<keyword evidence="8 13" id="KW-0665">Pyrimidine biosynthesis</keyword>
<accession>A0A8I3AK59</accession>
<feature type="region of interest" description="NMPbind" evidence="13">
    <location>
        <begin position="375"/>
        <end position="405"/>
    </location>
</feature>
<evidence type="ECO:0000256" key="11">
    <source>
        <dbReference type="ARBA" id="ARBA00023242"/>
    </source>
</evidence>
<dbReference type="InterPro" id="IPR006266">
    <property type="entry name" value="UMP_CMP_kinase"/>
</dbReference>
<evidence type="ECO:0000313" key="17">
    <source>
        <dbReference type="Proteomes" id="UP000689129"/>
    </source>
</evidence>
<dbReference type="PANTHER" id="PTHR23359">
    <property type="entry name" value="NUCLEOTIDE KINASE"/>
    <property type="match status" value="1"/>
</dbReference>
<dbReference type="GO" id="GO:0005737">
    <property type="term" value="C:cytoplasm"/>
    <property type="evidence" value="ECO:0007669"/>
    <property type="project" value="UniProtKB-SubCell"/>
</dbReference>
<evidence type="ECO:0000256" key="8">
    <source>
        <dbReference type="ARBA" id="ARBA00022975"/>
    </source>
</evidence>
<evidence type="ECO:0000256" key="3">
    <source>
        <dbReference type="ARBA" id="ARBA00022679"/>
    </source>
</evidence>
<dbReference type="GO" id="GO:0016020">
    <property type="term" value="C:membrane"/>
    <property type="evidence" value="ECO:0007669"/>
    <property type="project" value="InterPro"/>
</dbReference>
<feature type="binding site" evidence="13">
    <location>
        <position position="482"/>
    </location>
    <ligand>
        <name>a ribonucleoside 5'-phosphate</name>
        <dbReference type="ChEBI" id="CHEBI:58043"/>
    </ligand>
</feature>
<evidence type="ECO:0000256" key="13">
    <source>
        <dbReference type="HAMAP-Rule" id="MF_03172"/>
    </source>
</evidence>
<evidence type="ECO:0000256" key="2">
    <source>
        <dbReference type="ARBA" id="ARBA00022490"/>
    </source>
</evidence>
<comment type="cofactor">
    <cofactor evidence="13">
        <name>Mg(2+)</name>
        <dbReference type="ChEBI" id="CHEBI:18420"/>
    </cofactor>
    <text evidence="13">Binds 1 Mg(2+) ion per monomer.</text>
</comment>
<evidence type="ECO:0000256" key="15">
    <source>
        <dbReference type="SAM" id="Phobius"/>
    </source>
</evidence>
<dbReference type="EC" id="2.7.4.14" evidence="13"/>
<keyword evidence="4 15" id="KW-0812">Transmembrane</keyword>
<feature type="transmembrane region" description="Helical" evidence="15">
    <location>
        <begin position="119"/>
        <end position="141"/>
    </location>
</feature>
<feature type="binding site" evidence="13">
    <location>
        <position position="445"/>
    </location>
    <ligand>
        <name>a ribonucleoside 5'-phosphate</name>
        <dbReference type="ChEBI" id="CHEBI:58043"/>
    </ligand>
</feature>
<dbReference type="Pfam" id="PF04750">
    <property type="entry name" value="Far-17a_AIG1"/>
    <property type="match status" value="1"/>
</dbReference>
<evidence type="ECO:0000256" key="4">
    <source>
        <dbReference type="ARBA" id="ARBA00022692"/>
    </source>
</evidence>
<feature type="compositionally biased region" description="Low complexity" evidence="14">
    <location>
        <begin position="326"/>
        <end position="338"/>
    </location>
</feature>
<feature type="binding site" evidence="13">
    <location>
        <position position="381"/>
    </location>
    <ligand>
        <name>a ribonucleoside 5'-phosphate</name>
        <dbReference type="ChEBI" id="CHEBI:58043"/>
    </ligand>
</feature>
<feature type="transmembrane region" description="Helical" evidence="15">
    <location>
        <begin position="87"/>
        <end position="107"/>
    </location>
</feature>
<feature type="binding site" evidence="13">
    <location>
        <begin position="438"/>
        <end position="441"/>
    </location>
    <ligand>
        <name>a ribonucleoside 5'-phosphate</name>
        <dbReference type="ChEBI" id="CHEBI:58043"/>
    </ligand>
</feature>
<comment type="domain">
    <text evidence="13">Consists of three domains, a large central CORE domain and two small peripheral domains, NMPbind and LID, which undergo movements during catalysis. The LID domain closes over the site of phosphoryl transfer upon ATP binding. Assembling and dissambling the active center during each catalytic cycle provides an effective means to prevent ATP hydrolysis.</text>
</comment>
<dbReference type="HAMAP" id="MF_00235">
    <property type="entry name" value="Adenylate_kinase_Adk"/>
    <property type="match status" value="1"/>
</dbReference>
<dbReference type="GO" id="GO:0005524">
    <property type="term" value="F:ATP binding"/>
    <property type="evidence" value="ECO:0007669"/>
    <property type="project" value="UniProtKB-KW"/>
</dbReference>
<keyword evidence="7 13" id="KW-0067">ATP-binding</keyword>
<dbReference type="GO" id="GO:0006221">
    <property type="term" value="P:pyrimidine nucleotide biosynthetic process"/>
    <property type="evidence" value="ECO:0007669"/>
    <property type="project" value="UniProtKB-UniRule"/>
</dbReference>
<dbReference type="OrthoDB" id="442176at2759"/>
<evidence type="ECO:0000256" key="6">
    <source>
        <dbReference type="ARBA" id="ARBA00022777"/>
    </source>
</evidence>
<dbReference type="EMBL" id="JAEMWZ010000294">
    <property type="protein sequence ID" value="KAG7127372.1"/>
    <property type="molecule type" value="Genomic_DNA"/>
</dbReference>